<keyword evidence="2" id="KW-0732">Signal</keyword>
<keyword evidence="4" id="KW-1185">Reference proteome</keyword>
<name>A0A1H6W6C7_9FIRM</name>
<feature type="signal peptide" evidence="2">
    <location>
        <begin position="1"/>
        <end position="20"/>
    </location>
</feature>
<feature type="compositionally biased region" description="Basic and acidic residues" evidence="1">
    <location>
        <begin position="28"/>
        <end position="52"/>
    </location>
</feature>
<sequence>MKKLFISILAVMLMTVPGCASSKKTVTKTKEVTKKKTEEKKPMEVQEEKDITLDENQESVSQ</sequence>
<dbReference type="RefSeq" id="WP_143064956.1">
    <property type="nucleotide sequence ID" value="NZ_CADCIG010000059.1"/>
</dbReference>
<feature type="compositionally biased region" description="Acidic residues" evidence="1">
    <location>
        <begin position="53"/>
        <end position="62"/>
    </location>
</feature>
<feature type="region of interest" description="Disordered" evidence="1">
    <location>
        <begin position="22"/>
        <end position="62"/>
    </location>
</feature>
<evidence type="ECO:0000256" key="1">
    <source>
        <dbReference type="SAM" id="MobiDB-lite"/>
    </source>
</evidence>
<proteinExistence type="predicted"/>
<dbReference type="STRING" id="322505.SAMN04487836_10643"/>
<dbReference type="Proteomes" id="UP000183028">
    <property type="component" value="Unassembled WGS sequence"/>
</dbReference>
<gene>
    <name evidence="3" type="ORF">SAMN04487834_10578</name>
</gene>
<dbReference type="EMBL" id="FNYK01000057">
    <property type="protein sequence ID" value="SEJ10764.1"/>
    <property type="molecule type" value="Genomic_DNA"/>
</dbReference>
<evidence type="ECO:0000313" key="4">
    <source>
        <dbReference type="Proteomes" id="UP000183028"/>
    </source>
</evidence>
<feature type="chain" id="PRO_5038795299" evidence="2">
    <location>
        <begin position="21"/>
        <end position="62"/>
    </location>
</feature>
<reference evidence="4" key="1">
    <citation type="submission" date="2016-10" db="EMBL/GenBank/DDBJ databases">
        <authorList>
            <person name="Varghese N."/>
        </authorList>
    </citation>
    <scope>NUCLEOTIDE SEQUENCE [LARGE SCALE GENOMIC DNA]</scope>
    <source>
        <strain evidence="4">DSM 20406</strain>
    </source>
</reference>
<evidence type="ECO:0000313" key="3">
    <source>
        <dbReference type="EMBL" id="SEJ10764.1"/>
    </source>
</evidence>
<protein>
    <submittedName>
        <fullName evidence="3">Uncharacterized protein</fullName>
    </submittedName>
</protein>
<organism evidence="3 4">
    <name type="scientific">Sharpea azabuensis</name>
    <dbReference type="NCBI Taxonomy" id="322505"/>
    <lineage>
        <taxon>Bacteria</taxon>
        <taxon>Bacillati</taxon>
        <taxon>Bacillota</taxon>
        <taxon>Erysipelotrichia</taxon>
        <taxon>Erysipelotrichales</taxon>
        <taxon>Coprobacillaceae</taxon>
        <taxon>Sharpea</taxon>
    </lineage>
</organism>
<evidence type="ECO:0000256" key="2">
    <source>
        <dbReference type="SAM" id="SignalP"/>
    </source>
</evidence>
<dbReference type="AlphaFoldDB" id="A0A1H6W6C7"/>
<accession>A0A1H6W6C7</accession>